<organism evidence="1">
    <name type="scientific">Arundo donax</name>
    <name type="common">Giant reed</name>
    <name type="synonym">Donax arundinaceus</name>
    <dbReference type="NCBI Taxonomy" id="35708"/>
    <lineage>
        <taxon>Eukaryota</taxon>
        <taxon>Viridiplantae</taxon>
        <taxon>Streptophyta</taxon>
        <taxon>Embryophyta</taxon>
        <taxon>Tracheophyta</taxon>
        <taxon>Spermatophyta</taxon>
        <taxon>Magnoliopsida</taxon>
        <taxon>Liliopsida</taxon>
        <taxon>Poales</taxon>
        <taxon>Poaceae</taxon>
        <taxon>PACMAD clade</taxon>
        <taxon>Arundinoideae</taxon>
        <taxon>Arundineae</taxon>
        <taxon>Arundo</taxon>
    </lineage>
</organism>
<evidence type="ECO:0000313" key="1">
    <source>
        <dbReference type="EMBL" id="JAD38633.1"/>
    </source>
</evidence>
<accession>A0A0A8ZLV3</accession>
<dbReference type="AlphaFoldDB" id="A0A0A8ZLV3"/>
<protein>
    <submittedName>
        <fullName evidence="1">Uncharacterized protein</fullName>
    </submittedName>
</protein>
<reference evidence="1" key="2">
    <citation type="journal article" date="2015" name="Data Brief">
        <title>Shoot transcriptome of the giant reed, Arundo donax.</title>
        <authorList>
            <person name="Barrero R.A."/>
            <person name="Guerrero F.D."/>
            <person name="Moolhuijzen P."/>
            <person name="Goolsby J.A."/>
            <person name="Tidwell J."/>
            <person name="Bellgard S.E."/>
            <person name="Bellgard M.I."/>
        </authorList>
    </citation>
    <scope>NUCLEOTIDE SEQUENCE</scope>
    <source>
        <tissue evidence="1">Shoot tissue taken approximately 20 cm above the soil surface</tissue>
    </source>
</reference>
<dbReference type="EMBL" id="GBRH01259262">
    <property type="protein sequence ID" value="JAD38633.1"/>
    <property type="molecule type" value="Transcribed_RNA"/>
</dbReference>
<reference evidence="1" key="1">
    <citation type="submission" date="2014-09" db="EMBL/GenBank/DDBJ databases">
        <authorList>
            <person name="Magalhaes I.L.F."/>
            <person name="Oliveira U."/>
            <person name="Santos F.R."/>
            <person name="Vidigal T.H.D.A."/>
            <person name="Brescovit A.D."/>
            <person name="Santos A.J."/>
        </authorList>
    </citation>
    <scope>NUCLEOTIDE SEQUENCE</scope>
    <source>
        <tissue evidence="1">Shoot tissue taken approximately 20 cm above the soil surface</tissue>
    </source>
</reference>
<sequence>MGLGQVTAADPTQLCQLPVILHSSNSF</sequence>
<name>A0A0A8ZLV3_ARUDO</name>
<proteinExistence type="predicted"/>